<evidence type="ECO:0000313" key="4">
    <source>
        <dbReference type="Proteomes" id="UP000619479"/>
    </source>
</evidence>
<feature type="transmembrane region" description="Helical" evidence="2">
    <location>
        <begin position="12"/>
        <end position="29"/>
    </location>
</feature>
<sequence>MARMVSNARRRVVTTLVALVIGWLGWLVVSTNTHTQDELARESRQLIQEYSPDCDGKTMRPGDNCIAWGRGSDAVRGTYEERMQRFSDANQPEDLARGDRRWRWAGYVLFGIAALLLLAVIRRLYVVLRAPAARRALAANHSWVYVRSDPMGASNARLPAYVQAEPAARDIVTGHRNAVSFQLFSYLRAGREEQQACLVTMPVAVPRMVVIPGAEVPFSADTGPEARALLAGRLGIKPKDYSVPGFAADGNRLVRARAPQASPARLEKFVDETVELSRRLVTALATEQVAAEQTRIDDSRRVPAYTSPPAPAPSPLGVTEPRAPITARVVCTVIGAAISWGGISLFPAGHPVWGTIVSLIGALFLLGGLAWILSTVRVRRGRPRFAAARSATFHRRDADLITRLGLPILDAGSAAAAYLVSGQHNSRDFHVFEYADKGGAPGTAFAVRHPTAGLPLLSLRALGDRRKDSSEQGRLLLTDQVITRLDEVKAGTFFAAGDWIVGKNDNVVALTTENTLSRLDSLARAAEILAEARRQAGG</sequence>
<organism evidence="3 4">
    <name type="scientific">Actinoplanes cyaneus</name>
    <dbReference type="NCBI Taxonomy" id="52696"/>
    <lineage>
        <taxon>Bacteria</taxon>
        <taxon>Bacillati</taxon>
        <taxon>Actinomycetota</taxon>
        <taxon>Actinomycetes</taxon>
        <taxon>Micromonosporales</taxon>
        <taxon>Micromonosporaceae</taxon>
        <taxon>Actinoplanes</taxon>
    </lineage>
</organism>
<evidence type="ECO:0000256" key="2">
    <source>
        <dbReference type="SAM" id="Phobius"/>
    </source>
</evidence>
<protein>
    <submittedName>
        <fullName evidence="3">Uncharacterized protein</fullName>
    </submittedName>
</protein>
<keyword evidence="2" id="KW-0472">Membrane</keyword>
<keyword evidence="2" id="KW-0812">Transmembrane</keyword>
<feature type="transmembrane region" description="Helical" evidence="2">
    <location>
        <begin position="325"/>
        <end position="346"/>
    </location>
</feature>
<proteinExistence type="predicted"/>
<dbReference type="Proteomes" id="UP000619479">
    <property type="component" value="Unassembled WGS sequence"/>
</dbReference>
<name>A0A919M8Y8_9ACTN</name>
<feature type="transmembrane region" description="Helical" evidence="2">
    <location>
        <begin position="104"/>
        <end position="125"/>
    </location>
</feature>
<keyword evidence="2" id="KW-1133">Transmembrane helix</keyword>
<dbReference type="EMBL" id="BOMH01000002">
    <property type="protein sequence ID" value="GID62466.1"/>
    <property type="molecule type" value="Genomic_DNA"/>
</dbReference>
<keyword evidence="4" id="KW-1185">Reference proteome</keyword>
<feature type="transmembrane region" description="Helical" evidence="2">
    <location>
        <begin position="352"/>
        <end position="374"/>
    </location>
</feature>
<evidence type="ECO:0000256" key="1">
    <source>
        <dbReference type="SAM" id="MobiDB-lite"/>
    </source>
</evidence>
<accession>A0A919M8Y8</accession>
<dbReference type="AlphaFoldDB" id="A0A919M8Y8"/>
<reference evidence="3" key="1">
    <citation type="submission" date="2021-01" db="EMBL/GenBank/DDBJ databases">
        <title>Whole genome shotgun sequence of Actinoplanes cyaneus NBRC 14990.</title>
        <authorList>
            <person name="Komaki H."/>
            <person name="Tamura T."/>
        </authorList>
    </citation>
    <scope>NUCLEOTIDE SEQUENCE</scope>
    <source>
        <strain evidence="3">NBRC 14990</strain>
    </source>
</reference>
<evidence type="ECO:0000313" key="3">
    <source>
        <dbReference type="EMBL" id="GID62466.1"/>
    </source>
</evidence>
<gene>
    <name evidence="3" type="ORF">Acy02nite_03470</name>
</gene>
<feature type="region of interest" description="Disordered" evidence="1">
    <location>
        <begin position="292"/>
        <end position="318"/>
    </location>
</feature>
<comment type="caution">
    <text evidence="3">The sequence shown here is derived from an EMBL/GenBank/DDBJ whole genome shotgun (WGS) entry which is preliminary data.</text>
</comment>